<evidence type="ECO:0000313" key="2">
    <source>
        <dbReference type="Proteomes" id="UP000015105"/>
    </source>
</evidence>
<organism evidence="1 2">
    <name type="scientific">Aegilops tauschii subsp. strangulata</name>
    <name type="common">Goatgrass</name>
    <dbReference type="NCBI Taxonomy" id="200361"/>
    <lineage>
        <taxon>Eukaryota</taxon>
        <taxon>Viridiplantae</taxon>
        <taxon>Streptophyta</taxon>
        <taxon>Embryophyta</taxon>
        <taxon>Tracheophyta</taxon>
        <taxon>Spermatophyta</taxon>
        <taxon>Magnoliopsida</taxon>
        <taxon>Liliopsida</taxon>
        <taxon>Poales</taxon>
        <taxon>Poaceae</taxon>
        <taxon>BOP clade</taxon>
        <taxon>Pooideae</taxon>
        <taxon>Triticodae</taxon>
        <taxon>Triticeae</taxon>
        <taxon>Triticinae</taxon>
        <taxon>Aegilops</taxon>
    </lineage>
</organism>
<dbReference type="AlphaFoldDB" id="A0A453HRC5"/>
<reference evidence="2" key="2">
    <citation type="journal article" date="2017" name="Nat. Plants">
        <title>The Aegilops tauschii genome reveals multiple impacts of transposons.</title>
        <authorList>
            <person name="Zhao G."/>
            <person name="Zou C."/>
            <person name="Li K."/>
            <person name="Wang K."/>
            <person name="Li T."/>
            <person name="Gao L."/>
            <person name="Zhang X."/>
            <person name="Wang H."/>
            <person name="Yang Z."/>
            <person name="Liu X."/>
            <person name="Jiang W."/>
            <person name="Mao L."/>
            <person name="Kong X."/>
            <person name="Jiao Y."/>
            <person name="Jia J."/>
        </authorList>
    </citation>
    <scope>NUCLEOTIDE SEQUENCE [LARGE SCALE GENOMIC DNA]</scope>
    <source>
        <strain evidence="2">cv. AL8/78</strain>
    </source>
</reference>
<proteinExistence type="predicted"/>
<keyword evidence="2" id="KW-1185">Reference proteome</keyword>
<dbReference type="Proteomes" id="UP000015105">
    <property type="component" value="Chromosome 4D"/>
</dbReference>
<reference evidence="1" key="5">
    <citation type="journal article" date="2021" name="G3 (Bethesda)">
        <title>Aegilops tauschii genome assembly Aet v5.0 features greater sequence contiguity and improved annotation.</title>
        <authorList>
            <person name="Wang L."/>
            <person name="Zhu T."/>
            <person name="Rodriguez J.C."/>
            <person name="Deal K.R."/>
            <person name="Dubcovsky J."/>
            <person name="McGuire P.E."/>
            <person name="Lux T."/>
            <person name="Spannagl M."/>
            <person name="Mayer K.F.X."/>
            <person name="Baldrich P."/>
            <person name="Meyers B.C."/>
            <person name="Huo N."/>
            <person name="Gu Y.Q."/>
            <person name="Zhou H."/>
            <person name="Devos K.M."/>
            <person name="Bennetzen J.L."/>
            <person name="Unver T."/>
            <person name="Budak H."/>
            <person name="Gulick P.J."/>
            <person name="Galiba G."/>
            <person name="Kalapos B."/>
            <person name="Nelson D.R."/>
            <person name="Li P."/>
            <person name="You F.M."/>
            <person name="Luo M.C."/>
            <person name="Dvorak J."/>
        </authorList>
    </citation>
    <scope>NUCLEOTIDE SEQUENCE [LARGE SCALE GENOMIC DNA]</scope>
    <source>
        <strain evidence="1">cv. AL8/78</strain>
    </source>
</reference>
<reference evidence="1" key="4">
    <citation type="submission" date="2019-03" db="UniProtKB">
        <authorList>
            <consortium name="EnsemblPlants"/>
        </authorList>
    </citation>
    <scope>IDENTIFICATION</scope>
</reference>
<dbReference type="Gramene" id="AET4Gv20271200.5">
    <property type="protein sequence ID" value="AET4Gv20271200.5"/>
    <property type="gene ID" value="AET4Gv20271200"/>
</dbReference>
<dbReference type="EnsemblPlants" id="AET4Gv20271200.5">
    <property type="protein sequence ID" value="AET4Gv20271200.5"/>
    <property type="gene ID" value="AET4Gv20271200"/>
</dbReference>
<accession>A0A453HRC5</accession>
<name>A0A453HRC5_AEGTS</name>
<sequence length="55" mass="6121">MELVDLCSATPASLFLVSQACLGAFFIYWHSVSSDNDGGDFDSKHWKSCMWCSLI</sequence>
<evidence type="ECO:0000313" key="1">
    <source>
        <dbReference type="EnsemblPlants" id="AET4Gv20271200.5"/>
    </source>
</evidence>
<protein>
    <submittedName>
        <fullName evidence="1">Uncharacterized protein</fullName>
    </submittedName>
</protein>
<reference evidence="1" key="3">
    <citation type="journal article" date="2017" name="Nature">
        <title>Genome sequence of the progenitor of the wheat D genome Aegilops tauschii.</title>
        <authorList>
            <person name="Luo M.C."/>
            <person name="Gu Y.Q."/>
            <person name="Puiu D."/>
            <person name="Wang H."/>
            <person name="Twardziok S.O."/>
            <person name="Deal K.R."/>
            <person name="Huo N."/>
            <person name="Zhu T."/>
            <person name="Wang L."/>
            <person name="Wang Y."/>
            <person name="McGuire P.E."/>
            <person name="Liu S."/>
            <person name="Long H."/>
            <person name="Ramasamy R.K."/>
            <person name="Rodriguez J.C."/>
            <person name="Van S.L."/>
            <person name="Yuan L."/>
            <person name="Wang Z."/>
            <person name="Xia Z."/>
            <person name="Xiao L."/>
            <person name="Anderson O.D."/>
            <person name="Ouyang S."/>
            <person name="Liang Y."/>
            <person name="Zimin A.V."/>
            <person name="Pertea G."/>
            <person name="Qi P."/>
            <person name="Bennetzen J.L."/>
            <person name="Dai X."/>
            <person name="Dawson M.W."/>
            <person name="Muller H.G."/>
            <person name="Kugler K."/>
            <person name="Rivarola-Duarte L."/>
            <person name="Spannagl M."/>
            <person name="Mayer K.F.X."/>
            <person name="Lu F.H."/>
            <person name="Bevan M.W."/>
            <person name="Leroy P."/>
            <person name="Li P."/>
            <person name="You F.M."/>
            <person name="Sun Q."/>
            <person name="Liu Z."/>
            <person name="Lyons E."/>
            <person name="Wicker T."/>
            <person name="Salzberg S.L."/>
            <person name="Devos K.M."/>
            <person name="Dvorak J."/>
        </authorList>
    </citation>
    <scope>NUCLEOTIDE SEQUENCE [LARGE SCALE GENOMIC DNA]</scope>
    <source>
        <strain evidence="1">cv. AL8/78</strain>
    </source>
</reference>
<reference evidence="2" key="1">
    <citation type="journal article" date="2014" name="Science">
        <title>Ancient hybridizations among the ancestral genomes of bread wheat.</title>
        <authorList>
            <consortium name="International Wheat Genome Sequencing Consortium,"/>
            <person name="Marcussen T."/>
            <person name="Sandve S.R."/>
            <person name="Heier L."/>
            <person name="Spannagl M."/>
            <person name="Pfeifer M."/>
            <person name="Jakobsen K.S."/>
            <person name="Wulff B.B."/>
            <person name="Steuernagel B."/>
            <person name="Mayer K.F."/>
            <person name="Olsen O.A."/>
        </authorList>
    </citation>
    <scope>NUCLEOTIDE SEQUENCE [LARGE SCALE GENOMIC DNA]</scope>
    <source>
        <strain evidence="2">cv. AL8/78</strain>
    </source>
</reference>